<dbReference type="EMBL" id="JAOYOD010000001">
    <property type="protein sequence ID" value="MCV9387172.1"/>
    <property type="molecule type" value="Genomic_DNA"/>
</dbReference>
<keyword evidence="2" id="KW-1185">Reference proteome</keyword>
<comment type="caution">
    <text evidence="1">The sequence shown here is derived from an EMBL/GenBank/DDBJ whole genome shotgun (WGS) entry which is preliminary data.</text>
</comment>
<evidence type="ECO:0000313" key="2">
    <source>
        <dbReference type="Proteomes" id="UP001300692"/>
    </source>
</evidence>
<protein>
    <submittedName>
        <fullName evidence="1">Uncharacterized protein</fullName>
    </submittedName>
</protein>
<accession>A0ABT3CU99</accession>
<dbReference type="RefSeq" id="WP_264137999.1">
    <property type="nucleotide sequence ID" value="NZ_JAOYOD010000001.1"/>
</dbReference>
<reference evidence="1 2" key="1">
    <citation type="submission" date="2022-10" db="EMBL/GenBank/DDBJ databases">
        <title>Comparative genomics and taxonomic characterization of three novel marine species of genus Reichenbachiella exhibiting antioxidant and polysaccharide degradation activities.</title>
        <authorList>
            <person name="Muhammad N."/>
            <person name="Lee Y.-J."/>
            <person name="Ko J."/>
            <person name="Kim S.-G."/>
        </authorList>
    </citation>
    <scope>NUCLEOTIDE SEQUENCE [LARGE SCALE GENOMIC DNA]</scope>
    <source>
        <strain evidence="1 2">ABR2-5</strain>
    </source>
</reference>
<proteinExistence type="predicted"/>
<name>A0ABT3CU99_9BACT</name>
<gene>
    <name evidence="1" type="ORF">N7U62_10890</name>
</gene>
<evidence type="ECO:0000313" key="1">
    <source>
        <dbReference type="EMBL" id="MCV9387172.1"/>
    </source>
</evidence>
<dbReference type="Proteomes" id="UP001300692">
    <property type="component" value="Unassembled WGS sequence"/>
</dbReference>
<sequence length="67" mass="7768">MTVHQISIKVKTGYNLISVEKYREIRPLDRVHLISEKKVKFLDVEGNPIPTLRAIKDINQHVMSQQA</sequence>
<organism evidence="1 2">
    <name type="scientific">Reichenbachiella ulvae</name>
    <dbReference type="NCBI Taxonomy" id="2980104"/>
    <lineage>
        <taxon>Bacteria</taxon>
        <taxon>Pseudomonadati</taxon>
        <taxon>Bacteroidota</taxon>
        <taxon>Cytophagia</taxon>
        <taxon>Cytophagales</taxon>
        <taxon>Reichenbachiellaceae</taxon>
        <taxon>Reichenbachiella</taxon>
    </lineage>
</organism>